<organism evidence="1 2">
    <name type="scientific">Porites lobata</name>
    <dbReference type="NCBI Taxonomy" id="104759"/>
    <lineage>
        <taxon>Eukaryota</taxon>
        <taxon>Metazoa</taxon>
        <taxon>Cnidaria</taxon>
        <taxon>Anthozoa</taxon>
        <taxon>Hexacorallia</taxon>
        <taxon>Scleractinia</taxon>
        <taxon>Fungiina</taxon>
        <taxon>Poritidae</taxon>
        <taxon>Porites</taxon>
    </lineage>
</organism>
<protein>
    <submittedName>
        <fullName evidence="1">Uncharacterized protein</fullName>
    </submittedName>
</protein>
<evidence type="ECO:0000313" key="1">
    <source>
        <dbReference type="EMBL" id="CAH3122720.1"/>
    </source>
</evidence>
<keyword evidence="2" id="KW-1185">Reference proteome</keyword>
<gene>
    <name evidence="1" type="ORF">PLOB_00029516</name>
</gene>
<accession>A0ABN8NVP5</accession>
<reference evidence="1 2" key="1">
    <citation type="submission" date="2022-05" db="EMBL/GenBank/DDBJ databases">
        <authorList>
            <consortium name="Genoscope - CEA"/>
            <person name="William W."/>
        </authorList>
    </citation>
    <scope>NUCLEOTIDE SEQUENCE [LARGE SCALE GENOMIC DNA]</scope>
</reference>
<name>A0ABN8NVP5_9CNID</name>
<dbReference type="Proteomes" id="UP001159405">
    <property type="component" value="Unassembled WGS sequence"/>
</dbReference>
<proteinExistence type="predicted"/>
<sequence length="110" mass="12938">MKTRVKTNKMAELKAETDEQETYCFTECQKIGKDLLDEVKQSLVRENMEKEESRVKATKYLEETAILHLLEDLIAKLVFKRPEKPIDYLVKEMEELKRKGTQVQTEDKAT</sequence>
<dbReference type="EMBL" id="CALNXK010000037">
    <property type="protein sequence ID" value="CAH3122720.1"/>
    <property type="molecule type" value="Genomic_DNA"/>
</dbReference>
<dbReference type="Gene3D" id="1.20.890.10">
    <property type="entry name" value="cAMP-dependent protein kinase regulatory subunit, dimerization-anchoring domain"/>
    <property type="match status" value="1"/>
</dbReference>
<evidence type="ECO:0000313" key="2">
    <source>
        <dbReference type="Proteomes" id="UP001159405"/>
    </source>
</evidence>
<dbReference type="SUPFAM" id="SSF47391">
    <property type="entry name" value="Dimerization-anchoring domain of cAMP-dependent PK regulatory subunit"/>
    <property type="match status" value="1"/>
</dbReference>
<comment type="caution">
    <text evidence="1">The sequence shown here is derived from an EMBL/GenBank/DDBJ whole genome shotgun (WGS) entry which is preliminary data.</text>
</comment>